<dbReference type="PROSITE" id="PS51257">
    <property type="entry name" value="PROKAR_LIPOPROTEIN"/>
    <property type="match status" value="1"/>
</dbReference>
<dbReference type="AlphaFoldDB" id="A0AB39L896"/>
<dbReference type="PANTHER" id="PTHR43811">
    <property type="entry name" value="FKBP-TYPE PEPTIDYL-PROLYL CIS-TRANS ISOMERASE FKPA"/>
    <property type="match status" value="1"/>
</dbReference>
<evidence type="ECO:0000256" key="6">
    <source>
        <dbReference type="RuleBase" id="RU003915"/>
    </source>
</evidence>
<feature type="domain" description="PPIase FKBP-type" evidence="8">
    <location>
        <begin position="233"/>
        <end position="317"/>
    </location>
</feature>
<dbReference type="EC" id="5.2.1.8" evidence="6"/>
<feature type="chain" id="PRO_5044314806" description="Peptidyl-prolyl cis-trans isomerase" evidence="7">
    <location>
        <begin position="26"/>
        <end position="317"/>
    </location>
</feature>
<dbReference type="PROSITE" id="PS50059">
    <property type="entry name" value="FKBP_PPIASE"/>
    <property type="match status" value="1"/>
</dbReference>
<dbReference type="InterPro" id="IPR001179">
    <property type="entry name" value="PPIase_FKBP_dom"/>
</dbReference>
<dbReference type="InterPro" id="IPR046357">
    <property type="entry name" value="PPIase_dom_sf"/>
</dbReference>
<dbReference type="Gene3D" id="3.10.50.40">
    <property type="match status" value="2"/>
</dbReference>
<comment type="similarity">
    <text evidence="2 6">Belongs to the FKBP-type PPIase family.</text>
</comment>
<dbReference type="EMBL" id="CP163302">
    <property type="protein sequence ID" value="XDP47194.1"/>
    <property type="molecule type" value="Genomic_DNA"/>
</dbReference>
<name>A0AB39L896_9MICC</name>
<dbReference type="PANTHER" id="PTHR43811:SF19">
    <property type="entry name" value="39 KDA FK506-BINDING NUCLEAR PROTEIN"/>
    <property type="match status" value="1"/>
</dbReference>
<evidence type="ECO:0000256" key="3">
    <source>
        <dbReference type="ARBA" id="ARBA00023110"/>
    </source>
</evidence>
<gene>
    <name evidence="9" type="ORF">AB5L97_09565</name>
</gene>
<organism evidence="9">
    <name type="scientific">Sinomonas puerhi</name>
    <dbReference type="NCBI Taxonomy" id="3238584"/>
    <lineage>
        <taxon>Bacteria</taxon>
        <taxon>Bacillati</taxon>
        <taxon>Actinomycetota</taxon>
        <taxon>Actinomycetes</taxon>
        <taxon>Micrococcales</taxon>
        <taxon>Micrococcaceae</taxon>
        <taxon>Sinomonas</taxon>
    </lineage>
</organism>
<evidence type="ECO:0000256" key="4">
    <source>
        <dbReference type="ARBA" id="ARBA00023235"/>
    </source>
</evidence>
<comment type="catalytic activity">
    <reaction evidence="1 5 6">
        <text>[protein]-peptidylproline (omega=180) = [protein]-peptidylproline (omega=0)</text>
        <dbReference type="Rhea" id="RHEA:16237"/>
        <dbReference type="Rhea" id="RHEA-COMP:10747"/>
        <dbReference type="Rhea" id="RHEA-COMP:10748"/>
        <dbReference type="ChEBI" id="CHEBI:83833"/>
        <dbReference type="ChEBI" id="CHEBI:83834"/>
        <dbReference type="EC" id="5.2.1.8"/>
    </reaction>
</comment>
<protein>
    <recommendedName>
        <fullName evidence="6">Peptidyl-prolyl cis-trans isomerase</fullName>
        <ecNumber evidence="6">5.2.1.8</ecNumber>
    </recommendedName>
</protein>
<evidence type="ECO:0000256" key="1">
    <source>
        <dbReference type="ARBA" id="ARBA00000971"/>
    </source>
</evidence>
<dbReference type="KEGG" id="spue:AB5L97_09565"/>
<evidence type="ECO:0000256" key="2">
    <source>
        <dbReference type="ARBA" id="ARBA00006577"/>
    </source>
</evidence>
<dbReference type="SUPFAM" id="SSF54534">
    <property type="entry name" value="FKBP-like"/>
    <property type="match status" value="1"/>
</dbReference>
<dbReference type="Pfam" id="PF00254">
    <property type="entry name" value="FKBP_C"/>
    <property type="match status" value="1"/>
</dbReference>
<dbReference type="GO" id="GO:0003755">
    <property type="term" value="F:peptidyl-prolyl cis-trans isomerase activity"/>
    <property type="evidence" value="ECO:0007669"/>
    <property type="project" value="UniProtKB-UniRule"/>
</dbReference>
<keyword evidence="7" id="KW-0732">Signal</keyword>
<evidence type="ECO:0000259" key="8">
    <source>
        <dbReference type="PROSITE" id="PS50059"/>
    </source>
</evidence>
<feature type="signal peptide" evidence="7">
    <location>
        <begin position="1"/>
        <end position="25"/>
    </location>
</feature>
<sequence length="317" mass="32033">MRRLIALLLPLALFVAGCGSSPASSDPTPSNAGEVAAFDQLKVTPGDAAPTVDFPKPLSVKAETIKMLQAGTGDAAKAGQTVEIGYVALNGADGSVLEDTFSKGTSEKVELSDQLKQGSSVVYNGFVGAKVGSYLAYAAPAQAPAASASASPSASPEAAASTLLVIKIISVKDTPQPLSKPEGDTVTNLPAGLPKVTVDDKGVPQIDVKGAAKPTDVVAQDLITGHGAAVKATDSVVANYVGVNLSDGTKFDSSFDRGQPATFSLQGVIPGWTKGLTGKTVGSRVLLVIPAAQAYGDQSQGQAKGDLVFVVDILGVK</sequence>
<evidence type="ECO:0000256" key="7">
    <source>
        <dbReference type="SAM" id="SignalP"/>
    </source>
</evidence>
<keyword evidence="4 5" id="KW-0413">Isomerase</keyword>
<reference evidence="9" key="1">
    <citation type="submission" date="2024-07" db="EMBL/GenBank/DDBJ databases">
        <authorList>
            <person name="fu j."/>
        </authorList>
    </citation>
    <scope>NUCLEOTIDE SEQUENCE</scope>
    <source>
        <strain evidence="9">P10A9</strain>
    </source>
</reference>
<evidence type="ECO:0000256" key="5">
    <source>
        <dbReference type="PROSITE-ProRule" id="PRU00277"/>
    </source>
</evidence>
<keyword evidence="3 5" id="KW-0697">Rotamase</keyword>
<proteinExistence type="inferred from homology"/>
<accession>A0AB39L896</accession>
<dbReference type="RefSeq" id="WP_369047305.1">
    <property type="nucleotide sequence ID" value="NZ_CP163302.1"/>
</dbReference>
<evidence type="ECO:0000313" key="9">
    <source>
        <dbReference type="EMBL" id="XDP47194.1"/>
    </source>
</evidence>